<organism evidence="3 4">
    <name type="scientific">Enterobacter hormaechei</name>
    <dbReference type="NCBI Taxonomy" id="158836"/>
    <lineage>
        <taxon>Bacteria</taxon>
        <taxon>Pseudomonadati</taxon>
        <taxon>Pseudomonadota</taxon>
        <taxon>Gammaproteobacteria</taxon>
        <taxon>Enterobacterales</taxon>
        <taxon>Enterobacteriaceae</taxon>
        <taxon>Enterobacter</taxon>
        <taxon>Enterobacter cloacae complex</taxon>
    </lineage>
</organism>
<evidence type="ECO:0000256" key="1">
    <source>
        <dbReference type="SAM" id="MobiDB-lite"/>
    </source>
</evidence>
<name>A0A2J0PXJ8_9ENTR</name>
<reference evidence="3 4" key="1">
    <citation type="journal article" date="2017" name="J. Antimicrob. Chemother.">
        <title>Characterization of the population structure, drug resistance mechanisms and plasmids of the community-associated Enterobacter cloacae complex in China.</title>
        <authorList>
            <person name="Zhou K."/>
            <person name="Yu W."/>
            <person name="Cao X."/>
            <person name="Shen P."/>
            <person name="Lu H."/>
            <person name="Luo Q."/>
            <person name="Rossen J.W.A."/>
            <person name="Xiao Y."/>
        </authorList>
    </citation>
    <scope>NUCLEOTIDE SEQUENCE [LARGE SCALE GENOMIC DNA]</scope>
    <source>
        <strain evidence="3 4">ECC904</strain>
    </source>
</reference>
<feature type="domain" description="MobA/VirD2-like nuclease" evidence="2">
    <location>
        <begin position="19"/>
        <end position="151"/>
    </location>
</feature>
<dbReference type="EMBL" id="NEEW01000006">
    <property type="protein sequence ID" value="PJD84201.1"/>
    <property type="molecule type" value="Genomic_DNA"/>
</dbReference>
<comment type="caution">
    <text evidence="3">The sequence shown here is derived from an EMBL/GenBank/DDBJ whole genome shotgun (WGS) entry which is preliminary data.</text>
</comment>
<evidence type="ECO:0000313" key="4">
    <source>
        <dbReference type="Proteomes" id="UP000229974"/>
    </source>
</evidence>
<dbReference type="RefSeq" id="WP_047716722.1">
    <property type="nucleotide sequence ID" value="NZ_NEEW01000006.1"/>
</dbReference>
<evidence type="ECO:0000313" key="3">
    <source>
        <dbReference type="EMBL" id="PJD84201.1"/>
    </source>
</evidence>
<evidence type="ECO:0000259" key="2">
    <source>
        <dbReference type="Pfam" id="PF03432"/>
    </source>
</evidence>
<dbReference type="Pfam" id="PF03432">
    <property type="entry name" value="Relaxase"/>
    <property type="match status" value="1"/>
</dbReference>
<dbReference type="Proteomes" id="UP000229974">
    <property type="component" value="Unassembled WGS sequence"/>
</dbReference>
<dbReference type="InterPro" id="IPR005094">
    <property type="entry name" value="Endonuclease_MobA/VirD2"/>
</dbReference>
<feature type="region of interest" description="Disordered" evidence="1">
    <location>
        <begin position="156"/>
        <end position="181"/>
    </location>
</feature>
<dbReference type="AlphaFoldDB" id="A0A2J0PXJ8"/>
<accession>A0A2J0PXJ8</accession>
<feature type="compositionally biased region" description="Basic and acidic residues" evidence="1">
    <location>
        <begin position="172"/>
        <end position="181"/>
    </location>
</feature>
<proteinExistence type="predicted"/>
<sequence length="408" mass="46045">MKGMQKIKRGKCFSGIIHYALKSVSHHKTVPRVIGGNMLGSSTTELIDEFNTAKKLRDDIVKPVWHNSLRLPKDDTLTDYQWSNIADDYMARMGFSETHLKCYVLHDDISGQHIHIIACRIDLIDGRVYLGKNENLISTRIIQELEEDYKLTRTRGPSAIGAQSSKSKNKKSRGEDMLEKRTGKPCSKVIIQEAIETLLVKNLSTIEFVHQLKEKNIVAVPNISSTGRMNGFSFKYGNMAFKASQLGKTYSWSALQNRINYIPDRDNGFLFNLKASCSETLDMILPSGIVIEEVNPTIEMLALCKTSHDDRYDTDYTKECISTIPSNSEGLLTDAPKLSLEIPKFRWLETIPYIDAVISLLKNIKILTFKRPKNPSIISNIRIAKIAPLCLATTDEPVSVHRKRSPSL</sequence>
<protein>
    <submittedName>
        <fullName evidence="3">Relaxase</fullName>
    </submittedName>
</protein>
<gene>
    <name evidence="3" type="ORF">B9Q30_13670</name>
</gene>
<dbReference type="OrthoDB" id="915634at2"/>